<evidence type="ECO:0000256" key="1">
    <source>
        <dbReference type="SAM" id="SignalP"/>
    </source>
</evidence>
<protein>
    <recommendedName>
        <fullName evidence="4">Translocase</fullName>
    </recommendedName>
</protein>
<dbReference type="EMBL" id="JBFRYC010000003">
    <property type="protein sequence ID" value="MEX1661178.1"/>
    <property type="molecule type" value="Genomic_DNA"/>
</dbReference>
<evidence type="ECO:0000313" key="3">
    <source>
        <dbReference type="Proteomes" id="UP001557465"/>
    </source>
</evidence>
<proteinExistence type="predicted"/>
<feature type="chain" id="PRO_5046671920" description="Translocase" evidence="1">
    <location>
        <begin position="20"/>
        <end position="320"/>
    </location>
</feature>
<accession>A0ABV3THY0</accession>
<gene>
    <name evidence="2" type="ORF">AB4874_05875</name>
</gene>
<organism evidence="2 3">
    <name type="scientific">Thioclava arctica</name>
    <dbReference type="NCBI Taxonomy" id="3238301"/>
    <lineage>
        <taxon>Bacteria</taxon>
        <taxon>Pseudomonadati</taxon>
        <taxon>Pseudomonadota</taxon>
        <taxon>Alphaproteobacteria</taxon>
        <taxon>Rhodobacterales</taxon>
        <taxon>Paracoccaceae</taxon>
        <taxon>Thioclava</taxon>
    </lineage>
</organism>
<evidence type="ECO:0000313" key="2">
    <source>
        <dbReference type="EMBL" id="MEX1661178.1"/>
    </source>
</evidence>
<name>A0ABV3THY0_9RHOB</name>
<dbReference type="RefSeq" id="WP_368391282.1">
    <property type="nucleotide sequence ID" value="NZ_JBFRYC010000003.1"/>
</dbReference>
<feature type="signal peptide" evidence="1">
    <location>
        <begin position="1"/>
        <end position="19"/>
    </location>
</feature>
<comment type="caution">
    <text evidence="2">The sequence shown here is derived from an EMBL/GenBank/DDBJ whole genome shotgun (WGS) entry which is preliminary data.</text>
</comment>
<evidence type="ECO:0008006" key="4">
    <source>
        <dbReference type="Google" id="ProtNLM"/>
    </source>
</evidence>
<keyword evidence="3" id="KW-1185">Reference proteome</keyword>
<dbReference type="Proteomes" id="UP001557465">
    <property type="component" value="Unassembled WGS sequence"/>
</dbReference>
<reference evidence="2 3" key="1">
    <citation type="journal article" date="2011" name="Int. J. Syst. Evol. Microbiol.">
        <title>Zhongshania antarctica gen. nov., sp. nov. and Zhongshania guokunii sp. nov., gammaproteobacteria respectively isolated from coastal attached (fast) ice and surface seawater of the Antarctic.</title>
        <authorList>
            <person name="Li H.J."/>
            <person name="Zhang X.Y."/>
            <person name="Chen C.X."/>
            <person name="Zhang Y.J."/>
            <person name="Gao Z.M."/>
            <person name="Yu Y."/>
            <person name="Chen X.L."/>
            <person name="Chen B."/>
            <person name="Zhang Y.Z."/>
        </authorList>
    </citation>
    <scope>NUCLEOTIDE SEQUENCE [LARGE SCALE GENOMIC DNA]</scope>
    <source>
        <strain evidence="2 3">15-R06ZXC-3</strain>
    </source>
</reference>
<sequence>MRKLQKVTLVAGTFLLAAATGHVMQSVSPDFSAFSPPNPTSGAMVTGLSLPTPQPRVQLSGMTVLHNPPTHRIAQDTGVGAIPEMPAATDSGFVHLQSTACKDASLDLSLVPPGAVSVALTAGCARNDTLNIHEGTLYIAAQADAEGNWQGLLPAMQAKNTISVHNTSGPVASGTISAPEFAKLDRVIFSADAGSEMHLNIYEKGAGFDGAGHVSVATPRTPDTPMGGFMMHYQGPKNSQIEVYTAPATLTPVRMQIETEVTPKNCNKTITGSIRRVIAGKSQAAVPIAIEMPDCEAMGQFVVLPLSDFQDARSKQLAQK</sequence>
<keyword evidence="1" id="KW-0732">Signal</keyword>